<proteinExistence type="predicted"/>
<accession>A0A2N0D1B8</accession>
<comment type="caution">
    <text evidence="1">The sequence shown here is derived from an EMBL/GenBank/DDBJ whole genome shotgun (WGS) entry which is preliminary data.</text>
</comment>
<reference evidence="1 2" key="1">
    <citation type="submission" date="2017-11" db="EMBL/GenBank/DDBJ databases">
        <authorList>
            <person name="Han C.G."/>
        </authorList>
    </citation>
    <scope>NUCLEOTIDE SEQUENCE [LARGE SCALE GENOMIC DNA]</scope>
    <source>
        <strain evidence="1 2">HCNT1</strain>
    </source>
</reference>
<dbReference type="Proteomes" id="UP000232164">
    <property type="component" value="Unassembled WGS sequence"/>
</dbReference>
<dbReference type="EMBL" id="PIQN01000025">
    <property type="protein sequence ID" value="PKA39896.1"/>
    <property type="molecule type" value="Genomic_DNA"/>
</dbReference>
<name>A0A2N0D1B8_RHISU</name>
<protein>
    <submittedName>
        <fullName evidence="1">Uncharacterized protein</fullName>
    </submittedName>
</protein>
<gene>
    <name evidence="1" type="ORF">CWR43_29910</name>
</gene>
<evidence type="ECO:0000313" key="2">
    <source>
        <dbReference type="Proteomes" id="UP000232164"/>
    </source>
</evidence>
<evidence type="ECO:0000313" key="1">
    <source>
        <dbReference type="EMBL" id="PKA39896.1"/>
    </source>
</evidence>
<reference evidence="1 2" key="2">
    <citation type="submission" date="2017-12" db="EMBL/GenBank/DDBJ databases">
        <title>Genome sequence of Rhizobium sullae HCNT1 isolated from Sulla coronaria nodules and featuring peculiar denitrification phenotypes.</title>
        <authorList>
            <person name="De Diego-Diaz B."/>
            <person name="Treu L."/>
            <person name="Campanaro S."/>
            <person name="Da Silva Duarte V."/>
            <person name="Basaglia M."/>
            <person name="Favaro L."/>
            <person name="Casella S."/>
            <person name="Squartini A."/>
        </authorList>
    </citation>
    <scope>NUCLEOTIDE SEQUENCE [LARGE SCALE GENOMIC DNA]</scope>
    <source>
        <strain evidence="1 2">HCNT1</strain>
    </source>
</reference>
<organism evidence="1 2">
    <name type="scientific">Rhizobium sullae</name>
    <name type="common">Rhizobium hedysari</name>
    <dbReference type="NCBI Taxonomy" id="50338"/>
    <lineage>
        <taxon>Bacteria</taxon>
        <taxon>Pseudomonadati</taxon>
        <taxon>Pseudomonadota</taxon>
        <taxon>Alphaproteobacteria</taxon>
        <taxon>Hyphomicrobiales</taxon>
        <taxon>Rhizobiaceae</taxon>
        <taxon>Rhizobium/Agrobacterium group</taxon>
        <taxon>Rhizobium</taxon>
    </lineage>
</organism>
<dbReference type="AlphaFoldDB" id="A0A2N0D1B8"/>
<sequence length="81" mass="8751">MHIFAGMAVARDGSFLVWRLVAVSSGLRSIVNSGPLGFDLGQKLSTIVTSLVPTSKKIILERQEGMVLSRRAVVFGFTARC</sequence>